<dbReference type="Pfam" id="PF01144">
    <property type="entry name" value="CoA_trans"/>
    <property type="match status" value="1"/>
</dbReference>
<dbReference type="SMART" id="SM00882">
    <property type="entry name" value="CoA_trans"/>
    <property type="match status" value="1"/>
</dbReference>
<evidence type="ECO:0000313" key="2">
    <source>
        <dbReference type="Proteomes" id="UP001341135"/>
    </source>
</evidence>
<organism evidence="1 2">
    <name type="scientific">Pyrodictium abyssi</name>
    <dbReference type="NCBI Taxonomy" id="54256"/>
    <lineage>
        <taxon>Archaea</taxon>
        <taxon>Thermoproteota</taxon>
        <taxon>Thermoprotei</taxon>
        <taxon>Desulfurococcales</taxon>
        <taxon>Pyrodictiaceae</taxon>
        <taxon>Pyrodictium</taxon>
    </lineage>
</organism>
<evidence type="ECO:0000313" key="1">
    <source>
        <dbReference type="EMBL" id="BES81037.1"/>
    </source>
</evidence>
<accession>A0ABN6ZSN8</accession>
<dbReference type="RefSeq" id="WP_338251785.1">
    <property type="nucleotide sequence ID" value="NZ_AP028907.1"/>
</dbReference>
<name>A0ABN6ZSN8_9CREN</name>
<dbReference type="PANTHER" id="PTHR43293">
    <property type="entry name" value="ACETATE COA-TRANSFERASE YDIF"/>
    <property type="match status" value="1"/>
</dbReference>
<dbReference type="GeneID" id="89288634"/>
<sequence length="248" mass="27751">MTGRPTDHMIKCMARLIEQGDVVYHGLTSPLPVLAMVLARRVYGVDFTWTSVIEHLEPRVERVRLAPSTGDPYTEPDPVGILTTIDAFDLAAKGKLTTMFFGAAQVDEEGNTNLTAIGGYDRPRVKLPGGAATAYLFPLVPKIIVWARHEPRVLVKRVDFVTGPGRPRVEKGYRHLLCTNKALIEYTRDGPVLRMLLPGVTVEEVLENAAMEIRVPRSVEEMEPLTPEEKMVIEEHDPHGIRYMQRMG</sequence>
<dbReference type="EMBL" id="AP028907">
    <property type="protein sequence ID" value="BES81037.1"/>
    <property type="molecule type" value="Genomic_DNA"/>
</dbReference>
<gene>
    <name evidence="1" type="ORF">PABY_06040</name>
</gene>
<protein>
    <submittedName>
        <fullName evidence="1">CoA-transferase</fullName>
    </submittedName>
</protein>
<reference evidence="1 2" key="1">
    <citation type="submission" date="2023-09" db="EMBL/GenBank/DDBJ databases">
        <title>Pyrofollis japonicus gen. nov. sp. nov., a novel member of the family Pyrodictiaceae isolated from the Iheya North hydrothermal field.</title>
        <authorList>
            <person name="Miyazaki U."/>
            <person name="Sanari M."/>
            <person name="Tame A."/>
            <person name="Kitajima M."/>
            <person name="Okamoto A."/>
            <person name="Sawayama S."/>
            <person name="Miyazaki J."/>
            <person name="Takai K."/>
            <person name="Nakagawa S."/>
        </authorList>
    </citation>
    <scope>NUCLEOTIDE SEQUENCE [LARGE SCALE GENOMIC DNA]</scope>
    <source>
        <strain evidence="1 2">AV2</strain>
    </source>
</reference>
<dbReference type="SUPFAM" id="SSF100950">
    <property type="entry name" value="NagB/RpiA/CoA transferase-like"/>
    <property type="match status" value="1"/>
</dbReference>
<keyword evidence="2" id="KW-1185">Reference proteome</keyword>
<dbReference type="InterPro" id="IPR037171">
    <property type="entry name" value="NagB/RpiA_transferase-like"/>
</dbReference>
<dbReference type="Proteomes" id="UP001341135">
    <property type="component" value="Chromosome"/>
</dbReference>
<proteinExistence type="predicted"/>
<dbReference type="Gene3D" id="3.40.1080.10">
    <property type="entry name" value="Glutaconate Coenzyme A-transferase"/>
    <property type="match status" value="1"/>
</dbReference>
<dbReference type="PANTHER" id="PTHR43293:SF3">
    <property type="entry name" value="CHOLESTEROL RING-CLEAVING HYDROLASE IPDB SUBUNIT"/>
    <property type="match status" value="1"/>
</dbReference>
<dbReference type="InterPro" id="IPR004165">
    <property type="entry name" value="CoA_trans_fam_I"/>
</dbReference>